<dbReference type="EMBL" id="CP042203">
    <property type="protein sequence ID" value="QDS77933.1"/>
    <property type="molecule type" value="Genomic_DNA"/>
</dbReference>
<evidence type="ECO:0000259" key="3">
    <source>
        <dbReference type="PROSITE" id="PS50222"/>
    </source>
</evidence>
<dbReference type="SUPFAM" id="SSF47473">
    <property type="entry name" value="EF-hand"/>
    <property type="match status" value="1"/>
</dbReference>
<evidence type="ECO:0000256" key="2">
    <source>
        <dbReference type="SAM" id="SignalP"/>
    </source>
</evidence>
<dbReference type="AlphaFoldDB" id="A0A517LQS5"/>
<dbReference type="InterPro" id="IPR011992">
    <property type="entry name" value="EF-hand-dom_pair"/>
</dbReference>
<dbReference type="PROSITE" id="PS50222">
    <property type="entry name" value="EF_HAND_2"/>
    <property type="match status" value="1"/>
</dbReference>
<protein>
    <recommendedName>
        <fullName evidence="3">EF-hand domain-containing protein</fullName>
    </recommendedName>
</protein>
<evidence type="ECO:0000256" key="1">
    <source>
        <dbReference type="ARBA" id="ARBA00022837"/>
    </source>
</evidence>
<dbReference type="Proteomes" id="UP000316270">
    <property type="component" value="Chromosome 19"/>
</dbReference>
<evidence type="ECO:0000313" key="4">
    <source>
        <dbReference type="EMBL" id="QDS77933.1"/>
    </source>
</evidence>
<feature type="domain" description="EF-hand" evidence="3">
    <location>
        <begin position="138"/>
        <end position="166"/>
    </location>
</feature>
<keyword evidence="5" id="KW-1185">Reference proteome</keyword>
<proteinExistence type="predicted"/>
<dbReference type="GO" id="GO:0005509">
    <property type="term" value="F:calcium ion binding"/>
    <property type="evidence" value="ECO:0007669"/>
    <property type="project" value="InterPro"/>
</dbReference>
<accession>A0A517LQS5</accession>
<organism evidence="4 5">
    <name type="scientific">Venturia effusa</name>
    <dbReference type="NCBI Taxonomy" id="50376"/>
    <lineage>
        <taxon>Eukaryota</taxon>
        <taxon>Fungi</taxon>
        <taxon>Dikarya</taxon>
        <taxon>Ascomycota</taxon>
        <taxon>Pezizomycotina</taxon>
        <taxon>Dothideomycetes</taxon>
        <taxon>Pleosporomycetidae</taxon>
        <taxon>Venturiales</taxon>
        <taxon>Venturiaceae</taxon>
        <taxon>Venturia</taxon>
    </lineage>
</organism>
<evidence type="ECO:0000313" key="5">
    <source>
        <dbReference type="Proteomes" id="UP000316270"/>
    </source>
</evidence>
<reference evidence="4 5" key="1">
    <citation type="submission" date="2019-07" db="EMBL/GenBank/DDBJ databases">
        <title>Finished genome of Venturia effusa.</title>
        <authorList>
            <person name="Young C.A."/>
            <person name="Cox M.P."/>
            <person name="Ganley A.R.D."/>
            <person name="David W.J."/>
        </authorList>
    </citation>
    <scope>NUCLEOTIDE SEQUENCE [LARGE SCALE GENOMIC DNA]</scope>
    <source>
        <strain evidence="5">albino</strain>
    </source>
</reference>
<keyword evidence="2" id="KW-0732">Signal</keyword>
<dbReference type="InterPro" id="IPR002048">
    <property type="entry name" value="EF_hand_dom"/>
</dbReference>
<dbReference type="InterPro" id="IPR018247">
    <property type="entry name" value="EF_Hand_1_Ca_BS"/>
</dbReference>
<dbReference type="PROSITE" id="PS00018">
    <property type="entry name" value="EF_HAND_1"/>
    <property type="match status" value="1"/>
</dbReference>
<name>A0A517LQS5_9PEZI</name>
<sequence length="166" mass="18023">MHVTHLFSIIVALAFSISSAVAECCGGGECVSWNPVPGKPGKPDGEICNRWKCADGFVHGNFQCCGVSKCNVFCCNCDKKNGKVCRTPKTLLMDEEEQVLLGDVDMSAADETMFENVNVGGTGNMTIEEFVRYFGAKVDDAELVAKFELYDKNGDGFLQVGEMRLA</sequence>
<feature type="chain" id="PRO_5021832290" description="EF-hand domain-containing protein" evidence="2">
    <location>
        <begin position="23"/>
        <end position="166"/>
    </location>
</feature>
<dbReference type="Gene3D" id="1.10.238.10">
    <property type="entry name" value="EF-hand"/>
    <property type="match status" value="1"/>
</dbReference>
<feature type="signal peptide" evidence="2">
    <location>
        <begin position="1"/>
        <end position="22"/>
    </location>
</feature>
<dbReference type="OrthoDB" id="444540at2759"/>
<keyword evidence="1" id="KW-0106">Calcium</keyword>
<gene>
    <name evidence="4" type="ORF">FKW77_001199</name>
</gene>